<comment type="caution">
    <text evidence="3">The sequence shown here is derived from an EMBL/GenBank/DDBJ whole genome shotgun (WGS) entry which is preliminary data.</text>
</comment>
<evidence type="ECO:0000256" key="1">
    <source>
        <dbReference type="SAM" id="MobiDB-lite"/>
    </source>
</evidence>
<organism evidence="3 5">
    <name type="scientific">Plantactinospora sonchi</name>
    <dbReference type="NCBI Taxonomy" id="1544735"/>
    <lineage>
        <taxon>Bacteria</taxon>
        <taxon>Bacillati</taxon>
        <taxon>Actinomycetota</taxon>
        <taxon>Actinomycetes</taxon>
        <taxon>Micromonosporales</taxon>
        <taxon>Micromonosporaceae</taxon>
        <taxon>Plantactinospora</taxon>
    </lineage>
</organism>
<proteinExistence type="predicted"/>
<feature type="region of interest" description="Disordered" evidence="1">
    <location>
        <begin position="1"/>
        <end position="34"/>
    </location>
</feature>
<dbReference type="RefSeq" id="WP_331213766.1">
    <property type="nucleotide sequence ID" value="NZ_JAZGQK010000006.1"/>
</dbReference>
<evidence type="ECO:0000313" key="5">
    <source>
        <dbReference type="Proteomes" id="UP001332243"/>
    </source>
</evidence>
<dbReference type="CDD" id="cd19090">
    <property type="entry name" value="AKR_AKR15A-like"/>
    <property type="match status" value="1"/>
</dbReference>
<reference evidence="3 5" key="1">
    <citation type="submission" date="2024-01" db="EMBL/GenBank/DDBJ databases">
        <title>Genome insights into Plantactinospora sonchi sp. nov.</title>
        <authorList>
            <person name="Wang L."/>
        </authorList>
    </citation>
    <scope>NUCLEOTIDE SEQUENCE [LARGE SCALE GENOMIC DNA]</scope>
    <source>
        <strain evidence="3 5">NEAU-QY2</strain>
    </source>
</reference>
<evidence type="ECO:0000313" key="3">
    <source>
        <dbReference type="EMBL" id="MEE6258675.1"/>
    </source>
</evidence>
<dbReference type="EMBL" id="JAZGQK010000006">
    <property type="protein sequence ID" value="MEE6258675.1"/>
    <property type="molecule type" value="Genomic_DNA"/>
</dbReference>
<dbReference type="PANTHER" id="PTHR42686:SF1">
    <property type="entry name" value="GH17980P-RELATED"/>
    <property type="match status" value="1"/>
</dbReference>
<dbReference type="Proteomes" id="UP001332243">
    <property type="component" value="Unassembled WGS sequence"/>
</dbReference>
<dbReference type="InterPro" id="IPR023210">
    <property type="entry name" value="NADP_OxRdtase_dom"/>
</dbReference>
<keyword evidence="5" id="KW-1185">Reference proteome</keyword>
<evidence type="ECO:0000313" key="4">
    <source>
        <dbReference type="EMBL" id="MEE6263390.1"/>
    </source>
</evidence>
<dbReference type="SUPFAM" id="SSF51430">
    <property type="entry name" value="NAD(P)-linked oxidoreductase"/>
    <property type="match status" value="1"/>
</dbReference>
<feature type="compositionally biased region" description="Basic and acidic residues" evidence="1">
    <location>
        <begin position="19"/>
        <end position="29"/>
    </location>
</feature>
<dbReference type="Gene3D" id="3.20.20.100">
    <property type="entry name" value="NADP-dependent oxidoreductase domain"/>
    <property type="match status" value="1"/>
</dbReference>
<dbReference type="InterPro" id="IPR020471">
    <property type="entry name" value="AKR"/>
</dbReference>
<dbReference type="EMBL" id="JAZGQK010000037">
    <property type="protein sequence ID" value="MEE6263390.1"/>
    <property type="molecule type" value="Genomic_DNA"/>
</dbReference>
<sequence>MTETNRDRQTGGPGQPATRDGHPTEEFLRRPLGSTGLPVTPICVGGGPLGSMPDLFGYDVSAERGTETALAALTGPFNFLDTAAGYSDGESERRIGAALARIGGVPEGFVLATKVDRNFATGDFSGDQVRRSAEESLARLGLDHLPLVYLHDPENISFAAGMAPGGPVETLLELQREGIVGQLGVAGGPVALMAEYLRTGHFSALITHNRWTLVDRSACDLLDEAVSLGVGVVNGAPFGSGILAKGPAHFTKYAYRQADPEVLRRIRAMEEACALHGVPLAAAALQFSLRDPRITSTIVGVSRPERIAETARLATWDIPEELWETLAPLTAPKDFWLW</sequence>
<feature type="domain" description="NADP-dependent oxidoreductase" evidence="2">
    <location>
        <begin position="42"/>
        <end position="325"/>
    </location>
</feature>
<gene>
    <name evidence="3" type="ORF">V1633_09265</name>
    <name evidence="4" type="ORF">V1633_33425</name>
</gene>
<dbReference type="PANTHER" id="PTHR42686">
    <property type="entry name" value="GH17980P-RELATED"/>
    <property type="match status" value="1"/>
</dbReference>
<dbReference type="InterPro" id="IPR036812">
    <property type="entry name" value="NAD(P)_OxRdtase_dom_sf"/>
</dbReference>
<evidence type="ECO:0000259" key="2">
    <source>
        <dbReference type="Pfam" id="PF00248"/>
    </source>
</evidence>
<accession>A0ABU7RQ97</accession>
<dbReference type="Pfam" id="PF00248">
    <property type="entry name" value="Aldo_ket_red"/>
    <property type="match status" value="1"/>
</dbReference>
<protein>
    <submittedName>
        <fullName evidence="3">Aldo/keto reductase</fullName>
    </submittedName>
</protein>
<name>A0ABU7RQ97_9ACTN</name>